<name>A0A1M4STR5_9RHOB</name>
<protein>
    <submittedName>
        <fullName evidence="1">Uncharacterized protein</fullName>
    </submittedName>
</protein>
<dbReference type="EMBL" id="FQVK01000001">
    <property type="protein sequence ID" value="SHE35555.1"/>
    <property type="molecule type" value="Genomic_DNA"/>
</dbReference>
<sequence length="125" mass="13821">MTTALARAFEAHEIDNSTFDHPAHVQVAFELLKKYDFIDASAIYAKGIRALAAKAGAPEKFNLKITYAFMSLIAERMDQAPYEDLDAFIAANPDIMDKTVLGRWYGADRLHSATARNIFLLPAAA</sequence>
<dbReference type="OrthoDB" id="72030at2"/>
<reference evidence="1 2" key="1">
    <citation type="submission" date="2016-11" db="EMBL/GenBank/DDBJ databases">
        <authorList>
            <person name="Varghese N."/>
            <person name="Submissions S."/>
        </authorList>
    </citation>
    <scope>NUCLEOTIDE SEQUENCE [LARGE SCALE GENOMIC DNA]</scope>
    <source>
        <strain evidence="1 2">DSM 29341</strain>
    </source>
</reference>
<evidence type="ECO:0000313" key="1">
    <source>
        <dbReference type="EMBL" id="SHE35555.1"/>
    </source>
</evidence>
<dbReference type="Proteomes" id="UP000325134">
    <property type="component" value="Unassembled WGS sequence"/>
</dbReference>
<proteinExistence type="predicted"/>
<organism evidence="1 2">
    <name type="scientific">Ruegeria intermedia</name>
    <dbReference type="NCBI Taxonomy" id="996115"/>
    <lineage>
        <taxon>Bacteria</taxon>
        <taxon>Pseudomonadati</taxon>
        <taxon>Pseudomonadota</taxon>
        <taxon>Alphaproteobacteria</taxon>
        <taxon>Rhodobacterales</taxon>
        <taxon>Roseobacteraceae</taxon>
        <taxon>Ruegeria</taxon>
    </lineage>
</organism>
<evidence type="ECO:0000313" key="2">
    <source>
        <dbReference type="Proteomes" id="UP000325134"/>
    </source>
</evidence>
<keyword evidence="2" id="KW-1185">Reference proteome</keyword>
<dbReference type="RefSeq" id="WP_149774267.1">
    <property type="nucleotide sequence ID" value="NZ_FQVK01000001.1"/>
</dbReference>
<accession>A0A1M4STR5</accession>
<gene>
    <name evidence="1" type="ORF">SAMN05444279_101275</name>
</gene>
<dbReference type="AlphaFoldDB" id="A0A1M4STR5"/>